<evidence type="ECO:0000256" key="8">
    <source>
        <dbReference type="ARBA" id="ARBA00022989"/>
    </source>
</evidence>
<dbReference type="PRINTS" id="PR00344">
    <property type="entry name" value="BCTRLSENSOR"/>
</dbReference>
<evidence type="ECO:0000256" key="4">
    <source>
        <dbReference type="ARBA" id="ARBA00022553"/>
    </source>
</evidence>
<evidence type="ECO:0000256" key="9">
    <source>
        <dbReference type="ARBA" id="ARBA00023012"/>
    </source>
</evidence>
<feature type="domain" description="Histidine kinase" evidence="13">
    <location>
        <begin position="274"/>
        <end position="482"/>
    </location>
</feature>
<dbReference type="PROSITE" id="PS50885">
    <property type="entry name" value="HAMP"/>
    <property type="match status" value="1"/>
</dbReference>
<keyword evidence="8 12" id="KW-1133">Transmembrane helix</keyword>
<feature type="region of interest" description="Disordered" evidence="11">
    <location>
        <begin position="480"/>
        <end position="500"/>
    </location>
</feature>
<accession>A0AA97FEQ1</accession>
<evidence type="ECO:0000256" key="11">
    <source>
        <dbReference type="SAM" id="MobiDB-lite"/>
    </source>
</evidence>
<dbReference type="PROSITE" id="PS50109">
    <property type="entry name" value="HIS_KIN"/>
    <property type="match status" value="1"/>
</dbReference>
<dbReference type="InterPro" id="IPR003594">
    <property type="entry name" value="HATPase_dom"/>
</dbReference>
<keyword evidence="6 12" id="KW-0812">Transmembrane</keyword>
<dbReference type="Gene3D" id="3.30.565.10">
    <property type="entry name" value="Histidine kinase-like ATPase, C-terminal domain"/>
    <property type="match status" value="1"/>
</dbReference>
<dbReference type="EC" id="2.7.13.3" evidence="3"/>
<keyword evidence="4" id="KW-0597">Phosphoprotein</keyword>
<organism evidence="15 16">
    <name type="scientific">Microbacterium betulae</name>
    <dbReference type="NCBI Taxonomy" id="2981139"/>
    <lineage>
        <taxon>Bacteria</taxon>
        <taxon>Bacillati</taxon>
        <taxon>Actinomycetota</taxon>
        <taxon>Actinomycetes</taxon>
        <taxon>Micrococcales</taxon>
        <taxon>Microbacteriaceae</taxon>
        <taxon>Microbacterium</taxon>
    </lineage>
</organism>
<dbReference type="CDD" id="cd00075">
    <property type="entry name" value="HATPase"/>
    <property type="match status" value="1"/>
</dbReference>
<evidence type="ECO:0000256" key="2">
    <source>
        <dbReference type="ARBA" id="ARBA00004236"/>
    </source>
</evidence>
<evidence type="ECO:0000256" key="1">
    <source>
        <dbReference type="ARBA" id="ARBA00000085"/>
    </source>
</evidence>
<dbReference type="SUPFAM" id="SSF158472">
    <property type="entry name" value="HAMP domain-like"/>
    <property type="match status" value="1"/>
</dbReference>
<dbReference type="InterPro" id="IPR050428">
    <property type="entry name" value="TCS_sensor_his_kinase"/>
</dbReference>
<dbReference type="InterPro" id="IPR005467">
    <property type="entry name" value="His_kinase_dom"/>
</dbReference>
<dbReference type="CDD" id="cd06225">
    <property type="entry name" value="HAMP"/>
    <property type="match status" value="1"/>
</dbReference>
<keyword evidence="16" id="KW-1185">Reference proteome</keyword>
<feature type="domain" description="HAMP" evidence="14">
    <location>
        <begin position="214"/>
        <end position="266"/>
    </location>
</feature>
<evidence type="ECO:0000256" key="12">
    <source>
        <dbReference type="SAM" id="Phobius"/>
    </source>
</evidence>
<evidence type="ECO:0000313" key="16">
    <source>
        <dbReference type="Proteomes" id="UP001305498"/>
    </source>
</evidence>
<sequence length="500" mass="53053">MALVRRRRTPVRVRILAAILLVTALGLIVAGGSAFLLQRTRVIVAIDDELRQEYTSVQALITGTGPDASQEGAGESEQAPVATPSFADTEQLVYEVVRVIPPPLDGGTLGIVDGEARYRPGVATYLDLDEVAFTADVMATGGGTEIGTATLGGETVRYLAITLSTEESASAGLFVSAIAVDARLADLESVMALYAWVASGVVVVVALVGWFVAGRLLQPVRELRTTAARITAGALDERIPVTGNDDLSELTETINAMIARLEEAFRSQRRIVNDVRHELATPVTIVRGHLELVDADDPADVEQTRALVIDELDRMSDLIAQIAHLAEAERAAAHRPQRVDVGGLTRHVFEKVRVIPGREWALGSVAAGEAVLDPTRVTQAWLQLADNAAKHSAPGDRIEIGSAVRSDEVSLWVADEGPGIPEAARARIFERFGRAEASRGVAGSGLGLAIVQALVRAHGGHVDLDTEVGRGSTFTMVLPRDGVPAGDERAHDGATEERGS</sequence>
<protein>
    <recommendedName>
        <fullName evidence="3">histidine kinase</fullName>
        <ecNumber evidence="3">2.7.13.3</ecNumber>
    </recommendedName>
</protein>
<feature type="transmembrane region" description="Helical" evidence="12">
    <location>
        <begin position="193"/>
        <end position="213"/>
    </location>
</feature>
<comment type="subcellular location">
    <subcellularLocation>
        <location evidence="2">Cell membrane</location>
    </subcellularLocation>
</comment>
<dbReference type="InterPro" id="IPR003660">
    <property type="entry name" value="HAMP_dom"/>
</dbReference>
<evidence type="ECO:0000256" key="6">
    <source>
        <dbReference type="ARBA" id="ARBA00022692"/>
    </source>
</evidence>
<keyword evidence="9" id="KW-0902">Two-component regulatory system</keyword>
<dbReference type="Gene3D" id="1.10.287.130">
    <property type="match status" value="1"/>
</dbReference>
<dbReference type="PANTHER" id="PTHR45436:SF5">
    <property type="entry name" value="SENSOR HISTIDINE KINASE TRCS"/>
    <property type="match status" value="1"/>
</dbReference>
<dbReference type="CDD" id="cd00082">
    <property type="entry name" value="HisKA"/>
    <property type="match status" value="1"/>
</dbReference>
<dbReference type="InterPro" id="IPR004358">
    <property type="entry name" value="Sig_transdc_His_kin-like_C"/>
</dbReference>
<dbReference type="Pfam" id="PF00512">
    <property type="entry name" value="HisKA"/>
    <property type="match status" value="1"/>
</dbReference>
<feature type="compositionally biased region" description="Basic and acidic residues" evidence="11">
    <location>
        <begin position="486"/>
        <end position="500"/>
    </location>
</feature>
<keyword evidence="10 12" id="KW-0472">Membrane</keyword>
<keyword evidence="5" id="KW-0808">Transferase</keyword>
<dbReference type="KEGG" id="mbet:N8K70_10280"/>
<proteinExistence type="predicted"/>
<dbReference type="Pfam" id="PF02518">
    <property type="entry name" value="HATPase_c"/>
    <property type="match status" value="1"/>
</dbReference>
<evidence type="ECO:0000259" key="14">
    <source>
        <dbReference type="PROSITE" id="PS50885"/>
    </source>
</evidence>
<dbReference type="SMART" id="SM00304">
    <property type="entry name" value="HAMP"/>
    <property type="match status" value="1"/>
</dbReference>
<dbReference type="SUPFAM" id="SSF47384">
    <property type="entry name" value="Homodimeric domain of signal transducing histidine kinase"/>
    <property type="match status" value="1"/>
</dbReference>
<evidence type="ECO:0000256" key="7">
    <source>
        <dbReference type="ARBA" id="ARBA00022777"/>
    </source>
</evidence>
<evidence type="ECO:0000256" key="3">
    <source>
        <dbReference type="ARBA" id="ARBA00012438"/>
    </source>
</evidence>
<dbReference type="EMBL" id="CP118157">
    <property type="protein sequence ID" value="WOF21773.1"/>
    <property type="molecule type" value="Genomic_DNA"/>
</dbReference>
<dbReference type="RefSeq" id="WP_317138251.1">
    <property type="nucleotide sequence ID" value="NZ_CP118157.1"/>
</dbReference>
<evidence type="ECO:0000313" key="15">
    <source>
        <dbReference type="EMBL" id="WOF21773.1"/>
    </source>
</evidence>
<dbReference type="GO" id="GO:0005886">
    <property type="term" value="C:plasma membrane"/>
    <property type="evidence" value="ECO:0007669"/>
    <property type="project" value="UniProtKB-SubCell"/>
</dbReference>
<comment type="catalytic activity">
    <reaction evidence="1">
        <text>ATP + protein L-histidine = ADP + protein N-phospho-L-histidine.</text>
        <dbReference type="EC" id="2.7.13.3"/>
    </reaction>
</comment>
<gene>
    <name evidence="15" type="ORF">N8K70_10280</name>
</gene>
<dbReference type="GO" id="GO:0000155">
    <property type="term" value="F:phosphorelay sensor kinase activity"/>
    <property type="evidence" value="ECO:0007669"/>
    <property type="project" value="InterPro"/>
</dbReference>
<dbReference type="SUPFAM" id="SSF55874">
    <property type="entry name" value="ATPase domain of HSP90 chaperone/DNA topoisomerase II/histidine kinase"/>
    <property type="match status" value="1"/>
</dbReference>
<dbReference type="AlphaFoldDB" id="A0AA97FEQ1"/>
<evidence type="ECO:0000256" key="10">
    <source>
        <dbReference type="ARBA" id="ARBA00023136"/>
    </source>
</evidence>
<name>A0AA97FEQ1_9MICO</name>
<dbReference type="InterPro" id="IPR003661">
    <property type="entry name" value="HisK_dim/P_dom"/>
</dbReference>
<dbReference type="InterPro" id="IPR036890">
    <property type="entry name" value="HATPase_C_sf"/>
</dbReference>
<reference evidence="15 16" key="1">
    <citation type="submission" date="2023-02" db="EMBL/GenBank/DDBJ databases">
        <title>Microbacterium betulae sp. nov., isolated from birch wood.</title>
        <authorList>
            <person name="Pasciak M."/>
            <person name="Pawlik K.J."/>
            <person name="Martynowski D."/>
            <person name="Laczmanski L."/>
            <person name="Ciekot J."/>
            <person name="Szponar B."/>
            <person name="Wojcik-Fatla A."/>
            <person name="Mackiewicz B."/>
            <person name="Farian E."/>
            <person name="Cholewa G."/>
            <person name="Cholewa A."/>
            <person name="Dutkiewicz J."/>
        </authorList>
    </citation>
    <scope>NUCLEOTIDE SEQUENCE [LARGE SCALE GENOMIC DNA]</scope>
    <source>
        <strain evidence="15 16">AB</strain>
    </source>
</reference>
<dbReference type="PANTHER" id="PTHR45436">
    <property type="entry name" value="SENSOR HISTIDINE KINASE YKOH"/>
    <property type="match status" value="1"/>
</dbReference>
<evidence type="ECO:0000256" key="5">
    <source>
        <dbReference type="ARBA" id="ARBA00022679"/>
    </source>
</evidence>
<dbReference type="InterPro" id="IPR036097">
    <property type="entry name" value="HisK_dim/P_sf"/>
</dbReference>
<keyword evidence="7 15" id="KW-0418">Kinase</keyword>
<dbReference type="SMART" id="SM00387">
    <property type="entry name" value="HATPase_c"/>
    <property type="match status" value="1"/>
</dbReference>
<evidence type="ECO:0000259" key="13">
    <source>
        <dbReference type="PROSITE" id="PS50109"/>
    </source>
</evidence>
<dbReference type="Pfam" id="PF00672">
    <property type="entry name" value="HAMP"/>
    <property type="match status" value="1"/>
</dbReference>
<dbReference type="SMART" id="SM00388">
    <property type="entry name" value="HisKA"/>
    <property type="match status" value="1"/>
</dbReference>
<dbReference type="Proteomes" id="UP001305498">
    <property type="component" value="Chromosome"/>
</dbReference>